<evidence type="ECO:0000313" key="1">
    <source>
        <dbReference type="EMBL" id="GAF80256.1"/>
    </source>
</evidence>
<gene>
    <name evidence="1" type="ORF">S01H1_08934</name>
</gene>
<reference evidence="1" key="1">
    <citation type="journal article" date="2014" name="Front. Microbiol.">
        <title>High frequency of phylogenetically diverse reductive dehalogenase-homologous genes in deep subseafloor sedimentary metagenomes.</title>
        <authorList>
            <person name="Kawai M."/>
            <person name="Futagami T."/>
            <person name="Toyoda A."/>
            <person name="Takaki Y."/>
            <person name="Nishi S."/>
            <person name="Hori S."/>
            <person name="Arai W."/>
            <person name="Tsubouchi T."/>
            <person name="Morono Y."/>
            <person name="Uchiyama I."/>
            <person name="Ito T."/>
            <person name="Fujiyama A."/>
            <person name="Inagaki F."/>
            <person name="Takami H."/>
        </authorList>
    </citation>
    <scope>NUCLEOTIDE SEQUENCE</scope>
    <source>
        <strain evidence="1">Expedition CK06-06</strain>
    </source>
</reference>
<name>X0SYN6_9ZZZZ</name>
<dbReference type="AlphaFoldDB" id="X0SYN6"/>
<proteinExistence type="predicted"/>
<evidence type="ECO:0008006" key="2">
    <source>
        <dbReference type="Google" id="ProtNLM"/>
    </source>
</evidence>
<organism evidence="1">
    <name type="scientific">marine sediment metagenome</name>
    <dbReference type="NCBI Taxonomy" id="412755"/>
    <lineage>
        <taxon>unclassified sequences</taxon>
        <taxon>metagenomes</taxon>
        <taxon>ecological metagenomes</taxon>
    </lineage>
</organism>
<accession>X0SYN6</accession>
<dbReference type="EMBL" id="BARS01004570">
    <property type="protein sequence ID" value="GAF80256.1"/>
    <property type="molecule type" value="Genomic_DNA"/>
</dbReference>
<feature type="non-terminal residue" evidence="1">
    <location>
        <position position="1"/>
    </location>
</feature>
<sequence>QVLQIANYLKSHGAGLFAIIATRKGVDGGAELTIREQWIVNNKMIIVLDDTDLENMLLSASSGGDPNKVIGQAIEDFRLSI</sequence>
<comment type="caution">
    <text evidence="1">The sequence shown here is derived from an EMBL/GenBank/DDBJ whole genome shotgun (WGS) entry which is preliminary data.</text>
</comment>
<protein>
    <recommendedName>
        <fullName evidence="2">Restriction endonuclease type IV Mrr domain-containing protein</fullName>
    </recommendedName>
</protein>